<comment type="caution">
    <text evidence="6">The sequence shown here is derived from an EMBL/GenBank/DDBJ whole genome shotgun (WGS) entry which is preliminary data.</text>
</comment>
<dbReference type="AlphaFoldDB" id="A0A4V2G7X2"/>
<keyword evidence="7" id="KW-1185">Reference proteome</keyword>
<dbReference type="InterPro" id="IPR008972">
    <property type="entry name" value="Cupredoxin"/>
</dbReference>
<dbReference type="GO" id="GO:0005507">
    <property type="term" value="F:copper ion binding"/>
    <property type="evidence" value="ECO:0007669"/>
    <property type="project" value="InterPro"/>
</dbReference>
<feature type="chain" id="PRO_5020488057" evidence="2">
    <location>
        <begin position="28"/>
        <end position="488"/>
    </location>
</feature>
<evidence type="ECO:0000313" key="7">
    <source>
        <dbReference type="Proteomes" id="UP000292564"/>
    </source>
</evidence>
<evidence type="ECO:0000256" key="1">
    <source>
        <dbReference type="ARBA" id="ARBA00010609"/>
    </source>
</evidence>
<name>A0A4V2G7X2_9ACTN</name>
<dbReference type="SUPFAM" id="SSF49503">
    <property type="entry name" value="Cupredoxins"/>
    <property type="match status" value="3"/>
</dbReference>
<reference evidence="6 7" key="1">
    <citation type="submission" date="2019-02" db="EMBL/GenBank/DDBJ databases">
        <title>Sequencing the genomes of 1000 actinobacteria strains.</title>
        <authorList>
            <person name="Klenk H.-P."/>
        </authorList>
    </citation>
    <scope>NUCLEOTIDE SEQUENCE [LARGE SCALE GENOMIC DNA]</scope>
    <source>
        <strain evidence="6 7">DSM 45162</strain>
    </source>
</reference>
<proteinExistence type="inferred from homology"/>
<evidence type="ECO:0000256" key="2">
    <source>
        <dbReference type="SAM" id="SignalP"/>
    </source>
</evidence>
<dbReference type="Pfam" id="PF07732">
    <property type="entry name" value="Cu-oxidase_3"/>
    <property type="match status" value="1"/>
</dbReference>
<evidence type="ECO:0000259" key="5">
    <source>
        <dbReference type="Pfam" id="PF07732"/>
    </source>
</evidence>
<dbReference type="GO" id="GO:0016491">
    <property type="term" value="F:oxidoreductase activity"/>
    <property type="evidence" value="ECO:0007669"/>
    <property type="project" value="InterPro"/>
</dbReference>
<sequence>MQRRHVLALGTLAATGAVTATARQAAAADETPAAAPTGHQHAAAAGAVVDPGVEPFTVRMPVPRVLRPTRVHGDHDFFEHVIRPAEVGILPGRRTAALTFGGSFVAPTIRVKAGRRARIKFVNRLGEPANVHLHGGHVAPGSDGYPTDPIAPGASRIYDYPNRQAATTLWYHDHTHHQEAEHVYRGMHGFYLIESDAEKRMGLPSDEFDVPLMIRDAAFDGDGQLVFDLTVDPAASRLVPLANGKVRPFFPVAARRYRFRILNASNHRTFHLTLGGAPMTQIGSDGGLLPRPVPLTELALSPAERADVVVDFGGAPAGTRFVLDSTDLGPILRFDVTRRAHDTSRVPPVLRTMPPLAPAVREREIVLDLGPEMRTFTIDGKTFDPDRVDAVVKRGTTEIWKIRNATTVFGPVDHVFHMHLVQFRVLDRDGAPPPPGETGYKDTVHIPGGTSVRVQATFTDFVGRYVYHCHMMEHASMLGMMAQMEIVP</sequence>
<evidence type="ECO:0000313" key="6">
    <source>
        <dbReference type="EMBL" id="RZU54196.1"/>
    </source>
</evidence>
<feature type="domain" description="Plastocyanin-like" evidence="4">
    <location>
        <begin position="373"/>
        <end position="486"/>
    </location>
</feature>
<dbReference type="PANTHER" id="PTHR48267:SF1">
    <property type="entry name" value="BILIRUBIN OXIDASE"/>
    <property type="match status" value="1"/>
</dbReference>
<dbReference type="OrthoDB" id="345021at2"/>
<dbReference type="Proteomes" id="UP000292564">
    <property type="component" value="Unassembled WGS sequence"/>
</dbReference>
<dbReference type="InterPro" id="IPR045087">
    <property type="entry name" value="Cu-oxidase_fam"/>
</dbReference>
<protein>
    <submittedName>
        <fullName evidence="6">FtsP/CotA-like multicopper oxidase with cupredoxin domain</fullName>
    </submittedName>
</protein>
<feature type="domain" description="Plastocyanin-like" evidence="5">
    <location>
        <begin position="89"/>
        <end position="196"/>
    </location>
</feature>
<keyword evidence="2" id="KW-0732">Signal</keyword>
<dbReference type="Pfam" id="PF00394">
    <property type="entry name" value="Cu-oxidase"/>
    <property type="match status" value="1"/>
</dbReference>
<dbReference type="CDD" id="cd13890">
    <property type="entry name" value="CuRO_3_CueO_FtsP"/>
    <property type="match status" value="1"/>
</dbReference>
<gene>
    <name evidence="6" type="ORF">EV385_6144</name>
</gene>
<evidence type="ECO:0000259" key="3">
    <source>
        <dbReference type="Pfam" id="PF00394"/>
    </source>
</evidence>
<feature type="domain" description="Plastocyanin-like" evidence="3">
    <location>
        <begin position="254"/>
        <end position="313"/>
    </location>
</feature>
<feature type="signal peptide" evidence="2">
    <location>
        <begin position="1"/>
        <end position="27"/>
    </location>
</feature>
<evidence type="ECO:0000259" key="4">
    <source>
        <dbReference type="Pfam" id="PF07731"/>
    </source>
</evidence>
<dbReference type="InterPro" id="IPR001117">
    <property type="entry name" value="Cu-oxidase_2nd"/>
</dbReference>
<dbReference type="Pfam" id="PF07731">
    <property type="entry name" value="Cu-oxidase_2"/>
    <property type="match status" value="1"/>
</dbReference>
<organism evidence="6 7">
    <name type="scientific">Krasilnikovia cinnamomea</name>
    <dbReference type="NCBI Taxonomy" id="349313"/>
    <lineage>
        <taxon>Bacteria</taxon>
        <taxon>Bacillati</taxon>
        <taxon>Actinomycetota</taxon>
        <taxon>Actinomycetes</taxon>
        <taxon>Micromonosporales</taxon>
        <taxon>Micromonosporaceae</taxon>
        <taxon>Krasilnikovia</taxon>
    </lineage>
</organism>
<dbReference type="EMBL" id="SHKY01000001">
    <property type="protein sequence ID" value="RZU54196.1"/>
    <property type="molecule type" value="Genomic_DNA"/>
</dbReference>
<dbReference type="Gene3D" id="2.60.40.420">
    <property type="entry name" value="Cupredoxins - blue copper proteins"/>
    <property type="match status" value="3"/>
</dbReference>
<dbReference type="RefSeq" id="WP_130512584.1">
    <property type="nucleotide sequence ID" value="NZ_SHKY01000001.1"/>
</dbReference>
<accession>A0A4V2G7X2</accession>
<dbReference type="InterPro" id="IPR011707">
    <property type="entry name" value="Cu-oxidase-like_N"/>
</dbReference>
<dbReference type="InterPro" id="IPR011706">
    <property type="entry name" value="Cu-oxidase_C"/>
</dbReference>
<dbReference type="PANTHER" id="PTHR48267">
    <property type="entry name" value="CUPREDOXIN SUPERFAMILY PROTEIN"/>
    <property type="match status" value="1"/>
</dbReference>
<comment type="similarity">
    <text evidence="1">Belongs to the multicopper oxidase family.</text>
</comment>